<accession>A0A0L0W8B2</accession>
<feature type="transmembrane region" description="Helical" evidence="1">
    <location>
        <begin position="53"/>
        <end position="76"/>
    </location>
</feature>
<dbReference type="STRING" id="1503.CLPU_13c00280"/>
<comment type="caution">
    <text evidence="2">The sequence shown here is derived from an EMBL/GenBank/DDBJ whole genome shotgun (WGS) entry which is preliminary data.</text>
</comment>
<feature type="transmembrane region" description="Helical" evidence="1">
    <location>
        <begin position="196"/>
        <end position="215"/>
    </location>
</feature>
<feature type="transmembrane region" description="Helical" evidence="1">
    <location>
        <begin position="88"/>
        <end position="108"/>
    </location>
</feature>
<feature type="transmembrane region" description="Helical" evidence="1">
    <location>
        <begin position="502"/>
        <end position="525"/>
    </location>
</feature>
<feature type="transmembrane region" description="Helical" evidence="1">
    <location>
        <begin position="446"/>
        <end position="467"/>
    </location>
</feature>
<feature type="transmembrane region" description="Helical" evidence="1">
    <location>
        <begin position="129"/>
        <end position="155"/>
    </location>
</feature>
<keyword evidence="3" id="KW-1185">Reference proteome</keyword>
<proteinExistence type="predicted"/>
<feature type="transmembrane region" description="Helical" evidence="1">
    <location>
        <begin position="356"/>
        <end position="372"/>
    </location>
</feature>
<feature type="transmembrane region" description="Helical" evidence="1">
    <location>
        <begin position="324"/>
        <end position="344"/>
    </location>
</feature>
<evidence type="ECO:0000313" key="2">
    <source>
        <dbReference type="EMBL" id="KNF07686.1"/>
    </source>
</evidence>
<feature type="transmembrane region" description="Helical" evidence="1">
    <location>
        <begin position="479"/>
        <end position="496"/>
    </location>
</feature>
<reference evidence="3" key="1">
    <citation type="submission" date="2015-07" db="EMBL/GenBank/DDBJ databases">
        <title>Draft genome sequence of the purine-degrading Gottschalkia purinilyticum DSM 1384 (formerly Clostridium purinilyticum).</title>
        <authorList>
            <person name="Poehlein A."/>
            <person name="Schiel-Bengelsdorf B."/>
            <person name="Bengelsdorf F.R."/>
            <person name="Daniel R."/>
            <person name="Duerre P."/>
        </authorList>
    </citation>
    <scope>NUCLEOTIDE SEQUENCE [LARGE SCALE GENOMIC DNA]</scope>
    <source>
        <strain evidence="3">DSM 1384</strain>
    </source>
</reference>
<feature type="transmembrane region" description="Helical" evidence="1">
    <location>
        <begin position="221"/>
        <end position="248"/>
    </location>
</feature>
<evidence type="ECO:0000313" key="3">
    <source>
        <dbReference type="Proteomes" id="UP000037267"/>
    </source>
</evidence>
<keyword evidence="1" id="KW-1133">Transmembrane helix</keyword>
<dbReference type="OrthoDB" id="1710898at2"/>
<dbReference type="AlphaFoldDB" id="A0A0L0W8B2"/>
<dbReference type="RefSeq" id="WP_050355985.1">
    <property type="nucleotide sequence ID" value="NZ_LGSS01000013.1"/>
</dbReference>
<protein>
    <submittedName>
        <fullName evidence="2">Uncharacterized protein</fullName>
    </submittedName>
</protein>
<evidence type="ECO:0000256" key="1">
    <source>
        <dbReference type="SAM" id="Phobius"/>
    </source>
</evidence>
<keyword evidence="1" id="KW-0812">Transmembrane</keyword>
<dbReference type="Proteomes" id="UP000037267">
    <property type="component" value="Unassembled WGS sequence"/>
</dbReference>
<organism evidence="2 3">
    <name type="scientific">Gottschalkia purinilytica</name>
    <name type="common">Clostridium purinilyticum</name>
    <dbReference type="NCBI Taxonomy" id="1503"/>
    <lineage>
        <taxon>Bacteria</taxon>
        <taxon>Bacillati</taxon>
        <taxon>Bacillota</taxon>
        <taxon>Tissierellia</taxon>
        <taxon>Tissierellales</taxon>
        <taxon>Gottschalkiaceae</taxon>
        <taxon>Gottschalkia</taxon>
    </lineage>
</organism>
<gene>
    <name evidence="2" type="ORF">CLPU_13c00280</name>
</gene>
<name>A0A0L0W8B2_GOTPU</name>
<feature type="transmembrane region" description="Helical" evidence="1">
    <location>
        <begin position="412"/>
        <end position="434"/>
    </location>
</feature>
<dbReference type="EMBL" id="LGSS01000013">
    <property type="protein sequence ID" value="KNF07686.1"/>
    <property type="molecule type" value="Genomic_DNA"/>
</dbReference>
<keyword evidence="1" id="KW-0472">Membrane</keyword>
<sequence>MISNIFIIISIQVSMKINGFIYFLKRIPILKKLFERTNYSFLKIKKFISALSLIYKCISGPIESGIIFLLTIYLPMNAILKGEKKIDGIFFSIVSFYFLLRIINSDLLDIKQEKFILVKQMKMHPKDYSLALTVLEEGLNLFSKIIVFIIFFKFINLNALLGVNVALGIVGFSLFVEAIHLYLFKKYGFSINNKEAIQVILFVLVVVGNYGVVFATDIPKYINLVGFFNSIITTIYFLILGIIGYLYIYKYDNYWDIINEKNTIENFKDINQTIKEAQFADVKMKEKEFEKKDLSKDIFNDKNGYQYLNEIFFYRHKRMFYRPMIIKSLIVGGVFIVLILINFFTSENLGSQATNVFIDKYTIFIFIMYLLCNSTRIIRSMFYNCDRSLLQYGFYKKGDALLKMFFLRLRKIVYNNIVPTIILCTGIFLTTFIYNPERLLEIIPVLFYIIVLALFFSIHYIFMYYIFQPFTTSLQMKNPFYGLINWIVYFIAYMSLKSKAPANIVLPIIIGFSIIYIIFAIILVYKKAPQTFRVK</sequence>
<feature type="transmembrane region" description="Helical" evidence="1">
    <location>
        <begin position="6"/>
        <end position="24"/>
    </location>
</feature>
<feature type="transmembrane region" description="Helical" evidence="1">
    <location>
        <begin position="161"/>
        <end position="184"/>
    </location>
</feature>